<dbReference type="AlphaFoldDB" id="D0A508"/>
<keyword evidence="1" id="KW-0812">Transmembrane</keyword>
<gene>
    <name evidence="2" type="ORF">TbgDal_X14500</name>
</gene>
<accession>D0A508</accession>
<dbReference type="KEGG" id="tbg:TbgDal_X14500"/>
<evidence type="ECO:0000313" key="3">
    <source>
        <dbReference type="Proteomes" id="UP000002316"/>
    </source>
</evidence>
<dbReference type="Proteomes" id="UP000002316">
    <property type="component" value="Chromosome 10"/>
</dbReference>
<dbReference type="EMBL" id="FN554973">
    <property type="protein sequence ID" value="CBH16352.1"/>
    <property type="molecule type" value="Genomic_DNA"/>
</dbReference>
<feature type="transmembrane region" description="Helical" evidence="1">
    <location>
        <begin position="20"/>
        <end position="40"/>
    </location>
</feature>
<dbReference type="RefSeq" id="XP_011778616.1">
    <property type="nucleotide sequence ID" value="XM_011780314.1"/>
</dbReference>
<name>D0A508_TRYB9</name>
<feature type="transmembrane region" description="Helical" evidence="1">
    <location>
        <begin position="52"/>
        <end position="71"/>
    </location>
</feature>
<evidence type="ECO:0000256" key="1">
    <source>
        <dbReference type="SAM" id="Phobius"/>
    </source>
</evidence>
<keyword evidence="1" id="KW-0472">Membrane</keyword>
<dbReference type="GeneID" id="23864660"/>
<proteinExistence type="predicted"/>
<sequence length="107" mass="12747">MFECTYLFVSFVVSKNTPQYFTSTLASLPFLFSFSLFHAISPRRSSKQMSSLPICLFSFPFLFPCSLFHSIQFYYTPYLYCHFSSFSFFFLRSSFVLVRFRFVILFI</sequence>
<feature type="transmembrane region" description="Helical" evidence="1">
    <location>
        <begin position="77"/>
        <end position="98"/>
    </location>
</feature>
<organism evidence="2 3">
    <name type="scientific">Trypanosoma brucei gambiense (strain MHOM/CI/86/DAL972)</name>
    <dbReference type="NCBI Taxonomy" id="679716"/>
    <lineage>
        <taxon>Eukaryota</taxon>
        <taxon>Discoba</taxon>
        <taxon>Euglenozoa</taxon>
        <taxon>Kinetoplastea</taxon>
        <taxon>Metakinetoplastina</taxon>
        <taxon>Trypanosomatida</taxon>
        <taxon>Trypanosomatidae</taxon>
        <taxon>Trypanosoma</taxon>
    </lineage>
</organism>
<protein>
    <submittedName>
        <fullName evidence="2">Uncharacterized protein</fullName>
    </submittedName>
</protein>
<evidence type="ECO:0000313" key="2">
    <source>
        <dbReference type="EMBL" id="CBH16352.1"/>
    </source>
</evidence>
<reference evidence="3" key="1">
    <citation type="journal article" date="2010" name="PLoS Negl. Trop. Dis.">
        <title>The genome sequence of Trypanosoma brucei gambiense, causative agent of chronic human african trypanosomiasis.</title>
        <authorList>
            <person name="Jackson A.P."/>
            <person name="Sanders M."/>
            <person name="Berry A."/>
            <person name="McQuillan J."/>
            <person name="Aslett M.A."/>
            <person name="Quail M.A."/>
            <person name="Chukualim B."/>
            <person name="Capewell P."/>
            <person name="MacLeod A."/>
            <person name="Melville S.E."/>
            <person name="Gibson W."/>
            <person name="Barry J.D."/>
            <person name="Berriman M."/>
            <person name="Hertz-Fowler C."/>
        </authorList>
    </citation>
    <scope>NUCLEOTIDE SEQUENCE [LARGE SCALE GENOMIC DNA]</scope>
    <source>
        <strain evidence="3">MHOM/CI/86/DAL972</strain>
    </source>
</reference>
<keyword evidence="1" id="KW-1133">Transmembrane helix</keyword>